<organism evidence="5 6">
    <name type="scientific">Oceaniferula marina</name>
    <dbReference type="NCBI Taxonomy" id="2748318"/>
    <lineage>
        <taxon>Bacteria</taxon>
        <taxon>Pseudomonadati</taxon>
        <taxon>Verrucomicrobiota</taxon>
        <taxon>Verrucomicrobiia</taxon>
        <taxon>Verrucomicrobiales</taxon>
        <taxon>Verrucomicrobiaceae</taxon>
        <taxon>Oceaniferula</taxon>
    </lineage>
</organism>
<dbReference type="NCBIfam" id="TIGR00172">
    <property type="entry name" value="maf"/>
    <property type="match status" value="1"/>
</dbReference>
<comment type="catalytic activity">
    <reaction evidence="4">
        <text>UTP + H2O = UMP + diphosphate + H(+)</text>
        <dbReference type="Rhea" id="RHEA:29395"/>
        <dbReference type="ChEBI" id="CHEBI:15377"/>
        <dbReference type="ChEBI" id="CHEBI:15378"/>
        <dbReference type="ChEBI" id="CHEBI:33019"/>
        <dbReference type="ChEBI" id="CHEBI:46398"/>
        <dbReference type="ChEBI" id="CHEBI:57865"/>
        <dbReference type="EC" id="3.6.1.9"/>
    </reaction>
</comment>
<dbReference type="InterPro" id="IPR003697">
    <property type="entry name" value="Maf-like"/>
</dbReference>
<comment type="function">
    <text evidence="4">Nucleoside triphosphate pyrophosphatase that hydrolyzes dTTP and UTP. May have a dual role in cell division arrest and in preventing the incorporation of modified nucleotides into cellular nucleic acids.</text>
</comment>
<dbReference type="AlphaFoldDB" id="A0A851GI49"/>
<proteinExistence type="inferred from homology"/>
<name>A0A851GI49_9BACT</name>
<reference evidence="5 6" key="1">
    <citation type="submission" date="2020-07" db="EMBL/GenBank/DDBJ databases">
        <title>Roseicoccus Jingziensis gen. nov., sp. nov., isolated from coastal seawater.</title>
        <authorList>
            <person name="Feng X."/>
        </authorList>
    </citation>
    <scope>NUCLEOTIDE SEQUENCE [LARGE SCALE GENOMIC DNA]</scope>
    <source>
        <strain evidence="5 6">N1E253</strain>
    </source>
</reference>
<dbReference type="InterPro" id="IPR029001">
    <property type="entry name" value="ITPase-like_fam"/>
</dbReference>
<dbReference type="Proteomes" id="UP000557872">
    <property type="component" value="Unassembled WGS sequence"/>
</dbReference>
<evidence type="ECO:0000256" key="3">
    <source>
        <dbReference type="ARBA" id="ARBA00023080"/>
    </source>
</evidence>
<dbReference type="RefSeq" id="WP_178931456.1">
    <property type="nucleotide sequence ID" value="NZ_JACBAZ010000001.1"/>
</dbReference>
<feature type="active site" description="Proton acceptor" evidence="4">
    <location>
        <position position="71"/>
    </location>
</feature>
<dbReference type="PIRSF" id="PIRSF006305">
    <property type="entry name" value="Maf"/>
    <property type="match status" value="1"/>
</dbReference>
<dbReference type="GO" id="GO:0047429">
    <property type="term" value="F:nucleoside triphosphate diphosphatase activity"/>
    <property type="evidence" value="ECO:0007669"/>
    <property type="project" value="UniProtKB-EC"/>
</dbReference>
<accession>A0A851GI49</accession>
<dbReference type="GO" id="GO:0009117">
    <property type="term" value="P:nucleotide metabolic process"/>
    <property type="evidence" value="ECO:0007669"/>
    <property type="project" value="UniProtKB-KW"/>
</dbReference>
<sequence length="186" mass="20282">MGLDRLILASGSPRRRELLSAAGLDFDVLVSPAEELHDASIPLPVLCEGNAKLKALAVAKDFPEAVVLGADTLVYIDQMPLGKPDDEAHARKMLQQLSGRTSKVCTGVCLARGGESHCFHEITEVVFKPLSLTIIDDYLSKVHVLDKAGAYAVQEHGDLIIEQLKGDYDNVVGLPVQRVLQELRRF</sequence>
<dbReference type="Pfam" id="PF02545">
    <property type="entry name" value="Maf"/>
    <property type="match status" value="1"/>
</dbReference>
<comment type="catalytic activity">
    <reaction evidence="4">
        <text>dTTP + H2O = dTMP + diphosphate + H(+)</text>
        <dbReference type="Rhea" id="RHEA:28534"/>
        <dbReference type="ChEBI" id="CHEBI:15377"/>
        <dbReference type="ChEBI" id="CHEBI:15378"/>
        <dbReference type="ChEBI" id="CHEBI:33019"/>
        <dbReference type="ChEBI" id="CHEBI:37568"/>
        <dbReference type="ChEBI" id="CHEBI:63528"/>
        <dbReference type="EC" id="3.6.1.9"/>
    </reaction>
</comment>
<comment type="cofactor">
    <cofactor evidence="1 4">
        <name>a divalent metal cation</name>
        <dbReference type="ChEBI" id="CHEBI:60240"/>
    </cofactor>
</comment>
<evidence type="ECO:0000256" key="1">
    <source>
        <dbReference type="ARBA" id="ARBA00001968"/>
    </source>
</evidence>
<evidence type="ECO:0000256" key="4">
    <source>
        <dbReference type="HAMAP-Rule" id="MF_00528"/>
    </source>
</evidence>
<comment type="subcellular location">
    <subcellularLocation>
        <location evidence="4">Cytoplasm</location>
    </subcellularLocation>
</comment>
<comment type="caution">
    <text evidence="5">The sequence shown here is derived from an EMBL/GenBank/DDBJ whole genome shotgun (WGS) entry which is preliminary data.</text>
</comment>
<keyword evidence="2 4" id="KW-0378">Hydrolase</keyword>
<gene>
    <name evidence="5" type="primary">maf</name>
    <name evidence="5" type="ORF">HW115_04255</name>
</gene>
<feature type="site" description="Important for substrate specificity" evidence="4">
    <location>
        <position position="14"/>
    </location>
</feature>
<evidence type="ECO:0000313" key="6">
    <source>
        <dbReference type="Proteomes" id="UP000557872"/>
    </source>
</evidence>
<evidence type="ECO:0000313" key="5">
    <source>
        <dbReference type="EMBL" id="NWK54807.1"/>
    </source>
</evidence>
<dbReference type="EMBL" id="JACBAZ010000001">
    <property type="protein sequence ID" value="NWK54807.1"/>
    <property type="molecule type" value="Genomic_DNA"/>
</dbReference>
<comment type="similarity">
    <text evidence="4">Belongs to the Maf family. YhdE subfamily.</text>
</comment>
<comment type="caution">
    <text evidence="4">Lacks conserved residue(s) required for the propagation of feature annotation.</text>
</comment>
<keyword evidence="6" id="KW-1185">Reference proteome</keyword>
<protein>
    <recommendedName>
        <fullName evidence="4">dTTP/UTP pyrophosphatase</fullName>
        <shortName evidence="4">dTTPase/UTPase</shortName>
        <ecNumber evidence="4">3.6.1.9</ecNumber>
    </recommendedName>
    <alternativeName>
        <fullName evidence="4">Nucleoside triphosphate pyrophosphatase</fullName>
    </alternativeName>
    <alternativeName>
        <fullName evidence="4">Nucleotide pyrophosphatase</fullName>
        <shortName evidence="4">Nucleotide PPase</shortName>
    </alternativeName>
</protein>
<evidence type="ECO:0000256" key="2">
    <source>
        <dbReference type="ARBA" id="ARBA00022801"/>
    </source>
</evidence>
<keyword evidence="3 4" id="KW-0546">Nucleotide metabolism</keyword>
<dbReference type="HAMAP" id="MF_00528">
    <property type="entry name" value="Maf"/>
    <property type="match status" value="1"/>
</dbReference>
<dbReference type="PANTHER" id="PTHR43213">
    <property type="entry name" value="BIFUNCTIONAL DTTP/UTP PYROPHOSPHATASE/METHYLTRANSFERASE PROTEIN-RELATED"/>
    <property type="match status" value="1"/>
</dbReference>
<dbReference type="PANTHER" id="PTHR43213:SF5">
    <property type="entry name" value="BIFUNCTIONAL DTTP_UTP PYROPHOSPHATASE_METHYLTRANSFERASE PROTEIN-RELATED"/>
    <property type="match status" value="1"/>
</dbReference>
<dbReference type="CDD" id="cd00555">
    <property type="entry name" value="Maf"/>
    <property type="match status" value="1"/>
</dbReference>
<keyword evidence="4" id="KW-0963">Cytoplasm</keyword>
<dbReference type="GO" id="GO:0005737">
    <property type="term" value="C:cytoplasm"/>
    <property type="evidence" value="ECO:0007669"/>
    <property type="project" value="UniProtKB-SubCell"/>
</dbReference>
<feature type="site" description="Important for substrate specificity" evidence="4">
    <location>
        <position position="154"/>
    </location>
</feature>
<feature type="site" description="Important for substrate specificity" evidence="4">
    <location>
        <position position="72"/>
    </location>
</feature>
<dbReference type="Gene3D" id="3.90.950.10">
    <property type="match status" value="1"/>
</dbReference>
<dbReference type="SUPFAM" id="SSF52972">
    <property type="entry name" value="ITPase-like"/>
    <property type="match status" value="1"/>
</dbReference>
<dbReference type="EC" id="3.6.1.9" evidence="4"/>